<proteinExistence type="predicted"/>
<name>A0A5B1CCN3_9BACT</name>
<dbReference type="RefSeq" id="WP_200836870.1">
    <property type="nucleotide sequence ID" value="NZ_LWSK01000165.1"/>
</dbReference>
<gene>
    <name evidence="1" type="ORF">LF1_53180</name>
</gene>
<dbReference type="Proteomes" id="UP000322699">
    <property type="component" value="Unassembled WGS sequence"/>
</dbReference>
<dbReference type="EMBL" id="VRLW01000002">
    <property type="protein sequence ID" value="KAA1257469.1"/>
    <property type="molecule type" value="Genomic_DNA"/>
</dbReference>
<accession>A0A5B1CCN3</accession>
<evidence type="ECO:0000313" key="2">
    <source>
        <dbReference type="Proteomes" id="UP000322699"/>
    </source>
</evidence>
<reference evidence="1 2" key="1">
    <citation type="submission" date="2019-08" db="EMBL/GenBank/DDBJ databases">
        <title>Deep-cultivation of Planctomycetes and their phenomic and genomic characterization uncovers novel biology.</title>
        <authorList>
            <person name="Wiegand S."/>
            <person name="Jogler M."/>
            <person name="Boedeker C."/>
            <person name="Pinto D."/>
            <person name="Vollmers J."/>
            <person name="Rivas-Marin E."/>
            <person name="Kohn T."/>
            <person name="Peeters S.H."/>
            <person name="Heuer A."/>
            <person name="Rast P."/>
            <person name="Oberbeckmann S."/>
            <person name="Bunk B."/>
            <person name="Jeske O."/>
            <person name="Meyerdierks A."/>
            <person name="Storesund J.E."/>
            <person name="Kallscheuer N."/>
            <person name="Luecker S."/>
            <person name="Lage O.M."/>
            <person name="Pohl T."/>
            <person name="Merkel B.J."/>
            <person name="Hornburger P."/>
            <person name="Mueller R.-W."/>
            <person name="Bruemmer F."/>
            <person name="Labrenz M."/>
            <person name="Spormann A.M."/>
            <person name="Op Den Camp H."/>
            <person name="Overmann J."/>
            <person name="Amann R."/>
            <person name="Jetten M.S.M."/>
            <person name="Mascher T."/>
            <person name="Medema M.H."/>
            <person name="Devos D.P."/>
            <person name="Kaster A.-K."/>
            <person name="Ovreas L."/>
            <person name="Rohde M."/>
            <person name="Galperin M.Y."/>
            <person name="Jogler C."/>
        </authorList>
    </citation>
    <scope>NUCLEOTIDE SEQUENCE [LARGE SCALE GENOMIC DNA]</scope>
    <source>
        <strain evidence="1 2">LF1</strain>
    </source>
</reference>
<dbReference type="AlphaFoldDB" id="A0A5B1CCN3"/>
<comment type="caution">
    <text evidence="1">The sequence shown here is derived from an EMBL/GenBank/DDBJ whole genome shotgun (WGS) entry which is preliminary data.</text>
</comment>
<keyword evidence="2" id="KW-1185">Reference proteome</keyword>
<protein>
    <submittedName>
        <fullName evidence="1">Uncharacterized protein</fullName>
    </submittedName>
</protein>
<organism evidence="1 2">
    <name type="scientific">Rubripirellula obstinata</name>
    <dbReference type="NCBI Taxonomy" id="406547"/>
    <lineage>
        <taxon>Bacteria</taxon>
        <taxon>Pseudomonadati</taxon>
        <taxon>Planctomycetota</taxon>
        <taxon>Planctomycetia</taxon>
        <taxon>Pirellulales</taxon>
        <taxon>Pirellulaceae</taxon>
        <taxon>Rubripirellula</taxon>
    </lineage>
</organism>
<evidence type="ECO:0000313" key="1">
    <source>
        <dbReference type="EMBL" id="KAA1257469.1"/>
    </source>
</evidence>
<sequence>MSDSEPTRLRCDDIAYRSGFIEVRRVHASHVNLEVWSLDPDAVNVDAEWVTDVPDNAVTGNVELELSVRSAIMLADSLHVLAIREPATEDDHPNCDECGSPFFSSLITMSALCPECSHYLYGKPNCAHSFCGGRCRRCGWDGSVSEHVASIKGTAYDG</sequence>